<dbReference type="InterPro" id="IPR018392">
    <property type="entry name" value="LysM"/>
</dbReference>
<dbReference type="PROSITE" id="PS51782">
    <property type="entry name" value="LYSM"/>
    <property type="match status" value="1"/>
</dbReference>
<sequence length="108" mass="12607">MNALIEEIHQTAEKIEELSEKLDPRDRDVFFTRCALCNDPQRIYTEMWFERANARDFAIYNVAPGDNLQEIFDRFQPDVTMERFAFINNISDPANPPVGLLITLKDVK</sequence>
<proteinExistence type="predicted"/>
<reference evidence="2" key="1">
    <citation type="submission" date="2024-07" db="EMBL/GenBank/DDBJ databases">
        <authorList>
            <person name="Bringhurst R.M."/>
            <person name="Homer T.E."/>
        </authorList>
    </citation>
    <scope>NUCLEOTIDE SEQUENCE</scope>
</reference>
<protein>
    <recommendedName>
        <fullName evidence="1">LysM domain-containing protein</fullName>
    </recommendedName>
</protein>
<feature type="domain" description="LysM" evidence="1">
    <location>
        <begin position="58"/>
        <end position="104"/>
    </location>
</feature>
<accession>A0AB39CE42</accession>
<organism evidence="2">
    <name type="scientific">Pseudomonas phage HRDY3</name>
    <dbReference type="NCBI Taxonomy" id="3236930"/>
    <lineage>
        <taxon>Viruses</taxon>
    </lineage>
</organism>
<name>A0AB39CE42_9VIRU</name>
<dbReference type="EMBL" id="PQ015379">
    <property type="protein sequence ID" value="XDJ15187.1"/>
    <property type="molecule type" value="Genomic_DNA"/>
</dbReference>
<evidence type="ECO:0000259" key="1">
    <source>
        <dbReference type="PROSITE" id="PS51782"/>
    </source>
</evidence>
<evidence type="ECO:0000313" key="2">
    <source>
        <dbReference type="EMBL" id="XDJ15187.1"/>
    </source>
</evidence>